<comment type="caution">
    <text evidence="1">The sequence shown here is derived from an EMBL/GenBank/DDBJ whole genome shotgun (WGS) entry which is preliminary data.</text>
</comment>
<feature type="non-terminal residue" evidence="1">
    <location>
        <position position="93"/>
    </location>
</feature>
<keyword evidence="2" id="KW-1185">Reference proteome</keyword>
<evidence type="ECO:0000313" key="1">
    <source>
        <dbReference type="EMBL" id="KAH9528210.1"/>
    </source>
</evidence>
<name>A0A922IDU6_DERFA</name>
<dbReference type="EMBL" id="ASGP02000001">
    <property type="protein sequence ID" value="KAH9528210.1"/>
    <property type="molecule type" value="Genomic_DNA"/>
</dbReference>
<evidence type="ECO:0000313" key="2">
    <source>
        <dbReference type="Proteomes" id="UP000790347"/>
    </source>
</evidence>
<feature type="non-terminal residue" evidence="1">
    <location>
        <position position="1"/>
    </location>
</feature>
<gene>
    <name evidence="1" type="ORF">DERF_002171</name>
</gene>
<accession>A0A922IDU6</accession>
<sequence length="93" mass="11336">VNQHSRKHLIDGLFLLIIELRNLLIKQNIYNVLDHKDSLLLFNSILHHMTEHKIRFDRYDYEQQRTMVHFIQSVIIITDRLLEPINHNVRRNN</sequence>
<dbReference type="Proteomes" id="UP000790347">
    <property type="component" value="Unassembled WGS sequence"/>
</dbReference>
<reference evidence="1" key="1">
    <citation type="submission" date="2013-05" db="EMBL/GenBank/DDBJ databases">
        <authorList>
            <person name="Yim A.K.Y."/>
            <person name="Chan T.F."/>
            <person name="Ji K.M."/>
            <person name="Liu X.Y."/>
            <person name="Zhou J.W."/>
            <person name="Li R.Q."/>
            <person name="Yang K.Y."/>
            <person name="Li J."/>
            <person name="Li M."/>
            <person name="Law P.T.W."/>
            <person name="Wu Y.L."/>
            <person name="Cai Z.L."/>
            <person name="Qin H."/>
            <person name="Bao Y."/>
            <person name="Leung R.K.K."/>
            <person name="Ng P.K.S."/>
            <person name="Zou J."/>
            <person name="Zhong X.J."/>
            <person name="Ran P.X."/>
            <person name="Zhong N.S."/>
            <person name="Liu Z.G."/>
            <person name="Tsui S.K.W."/>
        </authorList>
    </citation>
    <scope>NUCLEOTIDE SEQUENCE</scope>
    <source>
        <strain evidence="1">Derf</strain>
        <tissue evidence="1">Whole organism</tissue>
    </source>
</reference>
<protein>
    <submittedName>
        <fullName evidence="1">Uncharacterized protein</fullName>
    </submittedName>
</protein>
<dbReference type="AlphaFoldDB" id="A0A922IDU6"/>
<reference evidence="1" key="2">
    <citation type="journal article" date="2022" name="Res Sq">
        <title>Comparative Genomics Reveals Insights into the Divergent Evolution of Astigmatic Mites and Household Pest Adaptations.</title>
        <authorList>
            <person name="Xiong Q."/>
            <person name="Wan A.T.-Y."/>
            <person name="Liu X.-Y."/>
            <person name="Fung C.S.-H."/>
            <person name="Xiao X."/>
            <person name="Malainual N."/>
            <person name="Hou J."/>
            <person name="Wang L."/>
            <person name="Wang M."/>
            <person name="Yang K."/>
            <person name="Cui Y."/>
            <person name="Leung E."/>
            <person name="Nong W."/>
            <person name="Shin S.-K."/>
            <person name="Au S."/>
            <person name="Jeong K.Y."/>
            <person name="Chew F.T."/>
            <person name="Hui J."/>
            <person name="Leung T.F."/>
            <person name="Tungtrongchitr A."/>
            <person name="Zhong N."/>
            <person name="Liu Z."/>
            <person name="Tsui S."/>
        </authorList>
    </citation>
    <scope>NUCLEOTIDE SEQUENCE</scope>
    <source>
        <strain evidence="1">Derf</strain>
        <tissue evidence="1">Whole organism</tissue>
    </source>
</reference>
<proteinExistence type="predicted"/>
<organism evidence="1 2">
    <name type="scientific">Dermatophagoides farinae</name>
    <name type="common">American house dust mite</name>
    <dbReference type="NCBI Taxonomy" id="6954"/>
    <lineage>
        <taxon>Eukaryota</taxon>
        <taxon>Metazoa</taxon>
        <taxon>Ecdysozoa</taxon>
        <taxon>Arthropoda</taxon>
        <taxon>Chelicerata</taxon>
        <taxon>Arachnida</taxon>
        <taxon>Acari</taxon>
        <taxon>Acariformes</taxon>
        <taxon>Sarcoptiformes</taxon>
        <taxon>Astigmata</taxon>
        <taxon>Psoroptidia</taxon>
        <taxon>Analgoidea</taxon>
        <taxon>Pyroglyphidae</taxon>
        <taxon>Dermatophagoidinae</taxon>
        <taxon>Dermatophagoides</taxon>
    </lineage>
</organism>